<sequence>MEKENRELFNYLVSLGLILPIQTCTHDSCLKKGKKMELKELKERKLIFFIISKPVEDCFGNHQIITIASVYCRLRQLKYCYEKLFLPGCRQLFSMIL</sequence>
<organism evidence="1 2">
    <name type="scientific">Brachionus plicatilis</name>
    <name type="common">Marine rotifer</name>
    <name type="synonym">Brachionus muelleri</name>
    <dbReference type="NCBI Taxonomy" id="10195"/>
    <lineage>
        <taxon>Eukaryota</taxon>
        <taxon>Metazoa</taxon>
        <taxon>Spiralia</taxon>
        <taxon>Gnathifera</taxon>
        <taxon>Rotifera</taxon>
        <taxon>Eurotatoria</taxon>
        <taxon>Monogononta</taxon>
        <taxon>Pseudotrocha</taxon>
        <taxon>Ploima</taxon>
        <taxon>Brachionidae</taxon>
        <taxon>Brachionus</taxon>
    </lineage>
</organism>
<proteinExistence type="predicted"/>
<gene>
    <name evidence="1" type="ORF">BpHYR1_052827</name>
</gene>
<evidence type="ECO:0000313" key="1">
    <source>
        <dbReference type="EMBL" id="RMZ95744.1"/>
    </source>
</evidence>
<dbReference type="AlphaFoldDB" id="A0A3M7PAJ8"/>
<protein>
    <submittedName>
        <fullName evidence="1">Uncharacterized protein</fullName>
    </submittedName>
</protein>
<accession>A0A3M7PAJ8</accession>
<dbReference type="Proteomes" id="UP000276133">
    <property type="component" value="Unassembled WGS sequence"/>
</dbReference>
<reference evidence="1 2" key="1">
    <citation type="journal article" date="2018" name="Sci. Rep.">
        <title>Genomic signatures of local adaptation to the degree of environmental predictability in rotifers.</title>
        <authorList>
            <person name="Franch-Gras L."/>
            <person name="Hahn C."/>
            <person name="Garcia-Roger E.M."/>
            <person name="Carmona M.J."/>
            <person name="Serra M."/>
            <person name="Gomez A."/>
        </authorList>
    </citation>
    <scope>NUCLEOTIDE SEQUENCE [LARGE SCALE GENOMIC DNA]</scope>
    <source>
        <strain evidence="1">HYR1</strain>
    </source>
</reference>
<evidence type="ECO:0000313" key="2">
    <source>
        <dbReference type="Proteomes" id="UP000276133"/>
    </source>
</evidence>
<name>A0A3M7PAJ8_BRAPC</name>
<comment type="caution">
    <text evidence="1">The sequence shown here is derived from an EMBL/GenBank/DDBJ whole genome shotgun (WGS) entry which is preliminary data.</text>
</comment>
<dbReference type="EMBL" id="REGN01012344">
    <property type="protein sequence ID" value="RMZ95744.1"/>
    <property type="molecule type" value="Genomic_DNA"/>
</dbReference>
<keyword evidence="2" id="KW-1185">Reference proteome</keyword>